<keyword evidence="5 7" id="KW-0472">Membrane</keyword>
<organism evidence="9 10">
    <name type="scientific">Rubritalea tangerina</name>
    <dbReference type="NCBI Taxonomy" id="430798"/>
    <lineage>
        <taxon>Bacteria</taxon>
        <taxon>Pseudomonadati</taxon>
        <taxon>Verrucomicrobiota</taxon>
        <taxon>Verrucomicrobiia</taxon>
        <taxon>Verrucomicrobiales</taxon>
        <taxon>Rubritaleaceae</taxon>
        <taxon>Rubritalea</taxon>
    </lineage>
</organism>
<comment type="similarity">
    <text evidence="6">Belongs to the exbB/tolQ family.</text>
</comment>
<evidence type="ECO:0000313" key="9">
    <source>
        <dbReference type="EMBL" id="MFD2158061.1"/>
    </source>
</evidence>
<keyword evidence="10" id="KW-1185">Reference proteome</keyword>
<feature type="transmembrane region" description="Helical" evidence="7">
    <location>
        <begin position="50"/>
        <end position="67"/>
    </location>
</feature>
<comment type="caution">
    <text evidence="9">The sequence shown here is derived from an EMBL/GenBank/DDBJ whole genome shotgun (WGS) entry which is preliminary data.</text>
</comment>
<dbReference type="Pfam" id="PF01618">
    <property type="entry name" value="MotA_ExbB"/>
    <property type="match status" value="1"/>
</dbReference>
<dbReference type="EMBL" id="JBHUJB010000020">
    <property type="protein sequence ID" value="MFD2158061.1"/>
    <property type="molecule type" value="Genomic_DNA"/>
</dbReference>
<dbReference type="InterPro" id="IPR050790">
    <property type="entry name" value="ExbB/TolQ_transport"/>
</dbReference>
<dbReference type="PANTHER" id="PTHR30625:SF11">
    <property type="entry name" value="MOTA_TOLQ_EXBB PROTON CHANNEL DOMAIN-CONTAINING PROTEIN"/>
    <property type="match status" value="1"/>
</dbReference>
<dbReference type="InterPro" id="IPR002898">
    <property type="entry name" value="MotA_ExbB_proton_chnl"/>
</dbReference>
<feature type="transmembrane region" description="Helical" evidence="7">
    <location>
        <begin position="194"/>
        <end position="218"/>
    </location>
</feature>
<protein>
    <submittedName>
        <fullName evidence="9">MotA/TolQ/ExbB proton channel family protein</fullName>
    </submittedName>
</protein>
<dbReference type="PANTHER" id="PTHR30625">
    <property type="entry name" value="PROTEIN TOLQ"/>
    <property type="match status" value="1"/>
</dbReference>
<evidence type="ECO:0000256" key="4">
    <source>
        <dbReference type="ARBA" id="ARBA00022989"/>
    </source>
</evidence>
<keyword evidence="3 7" id="KW-0812">Transmembrane</keyword>
<dbReference type="Proteomes" id="UP001597389">
    <property type="component" value="Unassembled WGS sequence"/>
</dbReference>
<evidence type="ECO:0000256" key="1">
    <source>
        <dbReference type="ARBA" id="ARBA00004651"/>
    </source>
</evidence>
<reference evidence="10" key="1">
    <citation type="journal article" date="2019" name="Int. J. Syst. Evol. Microbiol.">
        <title>The Global Catalogue of Microorganisms (GCM) 10K type strain sequencing project: providing services to taxonomists for standard genome sequencing and annotation.</title>
        <authorList>
            <consortium name="The Broad Institute Genomics Platform"/>
            <consortium name="The Broad Institute Genome Sequencing Center for Infectious Disease"/>
            <person name="Wu L."/>
            <person name="Ma J."/>
        </authorList>
    </citation>
    <scope>NUCLEOTIDE SEQUENCE [LARGE SCALE GENOMIC DNA]</scope>
    <source>
        <strain evidence="10">CCUG 57942</strain>
    </source>
</reference>
<keyword evidence="6" id="KW-0813">Transport</keyword>
<keyword evidence="4 7" id="KW-1133">Transmembrane helix</keyword>
<feature type="transmembrane region" description="Helical" evidence="7">
    <location>
        <begin position="148"/>
        <end position="174"/>
    </location>
</feature>
<keyword evidence="2" id="KW-1003">Cell membrane</keyword>
<feature type="domain" description="MotA/TolQ/ExbB proton channel" evidence="8">
    <location>
        <begin position="112"/>
        <end position="230"/>
    </location>
</feature>
<dbReference type="RefSeq" id="WP_377088818.1">
    <property type="nucleotide sequence ID" value="NZ_JBHSJL010000014.1"/>
</dbReference>
<evidence type="ECO:0000256" key="3">
    <source>
        <dbReference type="ARBA" id="ARBA00022692"/>
    </source>
</evidence>
<evidence type="ECO:0000256" key="2">
    <source>
        <dbReference type="ARBA" id="ARBA00022475"/>
    </source>
</evidence>
<evidence type="ECO:0000313" key="10">
    <source>
        <dbReference type="Proteomes" id="UP001597389"/>
    </source>
</evidence>
<sequence>MKHTRSITMGMLSFAGLILLRQQCFAEAASGEAEAAASIDWVSELQKGGATGVALFVVAAAGVLFVVERLVNMRRSHIVGEQSVVAQAVALAESKDSDQAKALYQEHPSSFTKVVQHMAEHQDLEPAEVLESAADLAGRDIESHRRKIYGLGVVSTIAPLLGLLGTMVGMIEAFSKFSKLTDSSEAALVLGDSIGKALITTAVGLIIAIPSLAAFHYFKVRLGALADQLEAELDAVHRKWFRKNA</sequence>
<evidence type="ECO:0000256" key="7">
    <source>
        <dbReference type="SAM" id="Phobius"/>
    </source>
</evidence>
<evidence type="ECO:0000259" key="8">
    <source>
        <dbReference type="Pfam" id="PF01618"/>
    </source>
</evidence>
<proteinExistence type="inferred from homology"/>
<evidence type="ECO:0000256" key="5">
    <source>
        <dbReference type="ARBA" id="ARBA00023136"/>
    </source>
</evidence>
<keyword evidence="6" id="KW-0653">Protein transport</keyword>
<accession>A0ABW4Z8A3</accession>
<comment type="subcellular location">
    <subcellularLocation>
        <location evidence="1">Cell membrane</location>
        <topology evidence="1">Multi-pass membrane protein</topology>
    </subcellularLocation>
    <subcellularLocation>
        <location evidence="6">Membrane</location>
        <topology evidence="6">Multi-pass membrane protein</topology>
    </subcellularLocation>
</comment>
<name>A0ABW4Z8A3_9BACT</name>
<evidence type="ECO:0000256" key="6">
    <source>
        <dbReference type="RuleBase" id="RU004057"/>
    </source>
</evidence>
<gene>
    <name evidence="9" type="ORF">ACFSW8_04025</name>
</gene>